<dbReference type="RefSeq" id="WP_285434727.1">
    <property type="nucleotide sequence ID" value="NZ_JASJUS010000023.1"/>
</dbReference>
<name>A0ABT7J3C1_9ACTN</name>
<comment type="caution">
    <text evidence="2">The sequence shown here is derived from an EMBL/GenBank/DDBJ whole genome shotgun (WGS) entry which is preliminary data.</text>
</comment>
<dbReference type="InterPro" id="IPR011044">
    <property type="entry name" value="Quino_amine_DH_bsu"/>
</dbReference>
<accession>A0ABT7J3C1</accession>
<evidence type="ECO:0000313" key="3">
    <source>
        <dbReference type="Proteomes" id="UP001241926"/>
    </source>
</evidence>
<proteinExistence type="predicted"/>
<reference evidence="2 3" key="1">
    <citation type="submission" date="2023-05" db="EMBL/GenBank/DDBJ databases">
        <title>Streptomyces fuscus sp. nov., a brown-black pigment producing actinomyces isolated from dry sand of Sea duck farm.</title>
        <authorList>
            <person name="Xie J."/>
            <person name="Shen N."/>
        </authorList>
    </citation>
    <scope>NUCLEOTIDE SEQUENCE [LARGE SCALE GENOMIC DNA]</scope>
    <source>
        <strain evidence="2 3">GXMU-J15</strain>
    </source>
</reference>
<keyword evidence="1" id="KW-0812">Transmembrane</keyword>
<keyword evidence="1" id="KW-1133">Transmembrane helix</keyword>
<dbReference type="Proteomes" id="UP001241926">
    <property type="component" value="Unassembled WGS sequence"/>
</dbReference>
<dbReference type="EMBL" id="JASJUS010000023">
    <property type="protein sequence ID" value="MDL2079354.1"/>
    <property type="molecule type" value="Genomic_DNA"/>
</dbReference>
<evidence type="ECO:0000256" key="1">
    <source>
        <dbReference type="SAM" id="Phobius"/>
    </source>
</evidence>
<evidence type="ECO:0000313" key="2">
    <source>
        <dbReference type="EMBL" id="MDL2079354.1"/>
    </source>
</evidence>
<organism evidence="2 3">
    <name type="scientific">Streptomyces fuscus</name>
    <dbReference type="NCBI Taxonomy" id="3048495"/>
    <lineage>
        <taxon>Bacteria</taxon>
        <taxon>Bacillati</taxon>
        <taxon>Actinomycetota</taxon>
        <taxon>Actinomycetes</taxon>
        <taxon>Kitasatosporales</taxon>
        <taxon>Streptomycetaceae</taxon>
        <taxon>Streptomyces</taxon>
    </lineage>
</organism>
<keyword evidence="3" id="KW-1185">Reference proteome</keyword>
<feature type="transmembrane region" description="Helical" evidence="1">
    <location>
        <begin position="48"/>
        <end position="68"/>
    </location>
</feature>
<dbReference type="SUPFAM" id="SSF50969">
    <property type="entry name" value="YVTN repeat-like/Quinoprotein amine dehydrogenase"/>
    <property type="match status" value="1"/>
</dbReference>
<protein>
    <recommendedName>
        <fullName evidence="4">WD40 repeat domain-containing protein</fullName>
    </recommendedName>
</protein>
<gene>
    <name evidence="2" type="ORF">QNN03_23215</name>
</gene>
<sequence length="409" mass="43974">MTERSKEQEQGGQVRELLATRADEVSLPDGWADRVLRDGKRAVGRRRLAATTAAVAAVAAVGVLLSGLPGTGEQPPASRPEWATADSVPQALRKMPVGPDTDVPYGTRGEQGKGALRVMLGGRAIPIPKEYTGLRIWRAGDRGFVYLADGPGDVSVVVHVDADGTSTELERTAKGEHTTQLNVSEDGRFAAWTVHPYEGRSQVVKRADLTTGKVGSRSYDDIDSVHGFAGDDVLINWDARVQNIGSLDRDGTPWPSADRDGGVEDYSVASDTVLLSTSDGCMRAYSIAQPDNQRWKVCDMEDVHFSPDGQRFVALREGGYVVSDTSSGEVTGGLWSVPSVHPQDMAWEDDDTVLLELAEAKPARTKDGMIAPIAPQYGPSYLVRCHVEQERCELVDTGGPVKAFPSSSS</sequence>
<keyword evidence="1" id="KW-0472">Membrane</keyword>
<evidence type="ECO:0008006" key="4">
    <source>
        <dbReference type="Google" id="ProtNLM"/>
    </source>
</evidence>